<keyword evidence="4" id="KW-1185">Reference proteome</keyword>
<feature type="region of interest" description="Disordered" evidence="2">
    <location>
        <begin position="595"/>
        <end position="683"/>
    </location>
</feature>
<comment type="caution">
    <text evidence="3">The sequence shown here is derived from an EMBL/GenBank/DDBJ whole genome shotgun (WGS) entry which is preliminary data.</text>
</comment>
<feature type="region of interest" description="Disordered" evidence="2">
    <location>
        <begin position="146"/>
        <end position="177"/>
    </location>
</feature>
<evidence type="ECO:0000256" key="2">
    <source>
        <dbReference type="SAM" id="MobiDB-lite"/>
    </source>
</evidence>
<feature type="region of interest" description="Disordered" evidence="2">
    <location>
        <begin position="336"/>
        <end position="385"/>
    </location>
</feature>
<proteinExistence type="inferred from homology"/>
<feature type="region of interest" description="Disordered" evidence="2">
    <location>
        <begin position="935"/>
        <end position="954"/>
    </location>
</feature>
<feature type="compositionally biased region" description="Gly residues" evidence="2">
    <location>
        <begin position="994"/>
        <end position="1009"/>
    </location>
</feature>
<feature type="compositionally biased region" description="Basic and acidic residues" evidence="2">
    <location>
        <begin position="595"/>
        <end position="604"/>
    </location>
</feature>
<sequence>MRTDPKNQTYIVTEGGKKKTLEFDADDAGTLTVDSIEKRKRMKSDKLFALEHAEEDKKKAREINARIGKMLKMKEDEADSADLNALMRQKLRESKKLDRLQRTKVGIPDSMKLLPSSPADTAIAHGAVFTPQKPLSIQSLVQGSTSAFSTPSFKKPPPKSSLCPELAEPSQKHQGCREIPQTNALSLLNDYPEESESETDPQKIPNIPQPRNVPVQRIWLRMTGYVVTNFPGGQIDQINSVVMDLDCDPTIQDIPSEEEIELCRMEEEDGFTFTLEATLDKYREAVIAARDKGNTVLFHMLNEQGKAIKQKPYRLENTPPLPKTFISINARQYQQKYRENQLEEQKRQAQEEAARAAEKKQMPPQEEPVEEDNDVADGGEDEMDDEEAARLLMEEERKMSEPWDQTIAFNAYKAAAVEHKNNGQIGHAYVLQQEMKRISSTPWDENNPPKRVPDFLEANKVKIFEFDQRQKAKQQAQEEAARAAAKKQMPPQEEPVEEVNDGADGEGDDEMDDEEAARLLMEEERKMSEPWDQTIAFNAYKAAAVEHKNNGQIGHAYVLQQEMKRISSTPWDENNPPKRVPDFLEANKVKIFEFDQRQKAKQNPEGKIQATDTQPQLSASDGKKLPPPIPKRKPSQKSPSSDSSSGLTPTKAPSADKDEPRRGSRHSPSPPPTRPGFNRCRPKDTAPLIESLEKTQNELKQIIDTLKKVAEAKPILLHIQAILDLDSKAAGTVSMNSKTRTATEYKIETRKVSYPVVNLDLTPKQMMLEFTSVSDVKSDKKVFFAVLGAAEEEGAEEPIIAQSNEYKVKKGTKMDIGWKWINEELPEPKFFKDGTDLPINLVLCEKSVFGKVTRKATAVAQFNWILHSSSHTADVPFIDSNKKTQLVARISLRARHPLVGMQIDVLSQSFTQIEEINAATIQHGEKTAEIAQELHNSRDPNAKKPKKNGKPSLGQQMRAQFQQMQAGFQMPQQPGQRPTQPQLAKSGPPTMPGSGAGARAGGGGGGGAGPAFLHAPDSVDAQPSVPPVEPKDFALLEMSYAQAEKWFPGQQCASHKWAKLELSNAKQNFQKCVSQKDKSDWMKRANLYQGIIAGMAKNMQDGLLDAGTYAENIKTFADQSLQLGNVLIQSMPNIGGRLLTRAQTVQAEWNEMMED</sequence>
<feature type="compositionally biased region" description="Low complexity" evidence="2">
    <location>
        <begin position="965"/>
        <end position="982"/>
    </location>
</feature>
<feature type="compositionally biased region" description="Acidic residues" evidence="2">
    <location>
        <begin position="494"/>
        <end position="513"/>
    </location>
</feature>
<evidence type="ECO:0000256" key="1">
    <source>
        <dbReference type="ARBA" id="ARBA00005595"/>
    </source>
</evidence>
<evidence type="ECO:0000313" key="4">
    <source>
        <dbReference type="Proteomes" id="UP001281761"/>
    </source>
</evidence>
<feature type="compositionally biased region" description="Acidic residues" evidence="2">
    <location>
        <begin position="367"/>
        <end position="385"/>
    </location>
</feature>
<dbReference type="EMBL" id="JARBJD010000059">
    <property type="protein sequence ID" value="KAK2956092.1"/>
    <property type="molecule type" value="Genomic_DNA"/>
</dbReference>
<feature type="compositionally biased region" description="Basic and acidic residues" evidence="2">
    <location>
        <begin position="336"/>
        <end position="361"/>
    </location>
</feature>
<name>A0ABQ9XXA1_9EUKA</name>
<dbReference type="Proteomes" id="UP001281761">
    <property type="component" value="Unassembled WGS sequence"/>
</dbReference>
<feature type="region of interest" description="Disordered" evidence="2">
    <location>
        <begin position="965"/>
        <end position="1027"/>
    </location>
</feature>
<dbReference type="Pfam" id="PF04502">
    <property type="entry name" value="Saf4_Yju2"/>
    <property type="match status" value="1"/>
</dbReference>
<feature type="compositionally biased region" description="Low complexity" evidence="2">
    <location>
        <begin position="636"/>
        <end position="645"/>
    </location>
</feature>
<dbReference type="PANTHER" id="PTHR12111:SF2">
    <property type="entry name" value="SPLICING FACTOR YJU2B-RELATED"/>
    <property type="match status" value="1"/>
</dbReference>
<comment type="similarity">
    <text evidence="1">Belongs to the CWC16 family.</text>
</comment>
<protein>
    <submittedName>
        <fullName evidence="3">Uncharacterized protein</fullName>
    </submittedName>
</protein>
<accession>A0ABQ9XXA1</accession>
<feature type="compositionally biased region" description="Low complexity" evidence="2">
    <location>
        <begin position="473"/>
        <end position="491"/>
    </location>
</feature>
<dbReference type="PANTHER" id="PTHR12111">
    <property type="entry name" value="SPLICING FACTOR YJU2"/>
    <property type="match status" value="1"/>
</dbReference>
<organism evidence="3 4">
    <name type="scientific">Blattamonas nauphoetae</name>
    <dbReference type="NCBI Taxonomy" id="2049346"/>
    <lineage>
        <taxon>Eukaryota</taxon>
        <taxon>Metamonada</taxon>
        <taxon>Preaxostyla</taxon>
        <taxon>Oxymonadida</taxon>
        <taxon>Blattamonas</taxon>
    </lineage>
</organism>
<feature type="region of interest" description="Disordered" evidence="2">
    <location>
        <begin position="468"/>
        <end position="513"/>
    </location>
</feature>
<reference evidence="3 4" key="1">
    <citation type="journal article" date="2022" name="bioRxiv">
        <title>Genomics of Preaxostyla Flagellates Illuminates Evolutionary Transitions and the Path Towards Mitochondrial Loss.</title>
        <authorList>
            <person name="Novak L.V.F."/>
            <person name="Treitli S.C."/>
            <person name="Pyrih J."/>
            <person name="Halakuc P."/>
            <person name="Pipaliya S.V."/>
            <person name="Vacek V."/>
            <person name="Brzon O."/>
            <person name="Soukal P."/>
            <person name="Eme L."/>
            <person name="Dacks J.B."/>
            <person name="Karnkowska A."/>
            <person name="Elias M."/>
            <person name="Hampl V."/>
        </authorList>
    </citation>
    <scope>NUCLEOTIDE SEQUENCE [LARGE SCALE GENOMIC DNA]</scope>
    <source>
        <strain evidence="3">NAU3</strain>
        <tissue evidence="3">Gut</tissue>
    </source>
</reference>
<dbReference type="InterPro" id="IPR007590">
    <property type="entry name" value="Saf4/Yju2"/>
</dbReference>
<feature type="compositionally biased region" description="Polar residues" evidence="2">
    <location>
        <begin position="610"/>
        <end position="619"/>
    </location>
</feature>
<evidence type="ECO:0000313" key="3">
    <source>
        <dbReference type="EMBL" id="KAK2956092.1"/>
    </source>
</evidence>
<gene>
    <name evidence="3" type="ORF">BLNAU_8872</name>
</gene>